<dbReference type="RefSeq" id="WP_107573552.1">
    <property type="nucleotide sequence ID" value="NZ_PZPL01000001.1"/>
</dbReference>
<evidence type="ECO:0000313" key="4">
    <source>
        <dbReference type="Proteomes" id="UP000241085"/>
    </source>
</evidence>
<dbReference type="Pfam" id="PF13411">
    <property type="entry name" value="MerR_1"/>
    <property type="match status" value="1"/>
</dbReference>
<dbReference type="Proteomes" id="UP000241085">
    <property type="component" value="Unassembled WGS sequence"/>
</dbReference>
<dbReference type="CDD" id="cd01282">
    <property type="entry name" value="HTH_MerR-like_sg3"/>
    <property type="match status" value="1"/>
</dbReference>
<dbReference type="SUPFAM" id="SSF46955">
    <property type="entry name" value="Putative DNA-binding domain"/>
    <property type="match status" value="1"/>
</dbReference>
<dbReference type="AlphaFoldDB" id="A0A2T4UQA8"/>
<feature type="domain" description="HTH merR-type" evidence="2">
    <location>
        <begin position="1"/>
        <end position="68"/>
    </location>
</feature>
<dbReference type="InterPro" id="IPR009061">
    <property type="entry name" value="DNA-bd_dom_put_sf"/>
</dbReference>
<dbReference type="PANTHER" id="PTHR30204:SF93">
    <property type="entry name" value="HTH MERR-TYPE DOMAIN-CONTAINING PROTEIN"/>
    <property type="match status" value="1"/>
</dbReference>
<gene>
    <name evidence="3" type="ORF">C1I63_01860</name>
</gene>
<name>A0A2T4UQA8_9MICO</name>
<sequence length="125" mass="14192">MRIGELATRTGVPARMLRYYEAQGLIQPVRLHNGYRDYDDYLIDRVVKIRGLLDAGIPTRVIGEILPCFDSTGSEVPADPDPRLRETLVRQRERMAENIRVLSENRAAIDRYISAIDDVLGARPV</sequence>
<evidence type="ECO:0000256" key="1">
    <source>
        <dbReference type="ARBA" id="ARBA00023125"/>
    </source>
</evidence>
<dbReference type="GO" id="GO:0003677">
    <property type="term" value="F:DNA binding"/>
    <property type="evidence" value="ECO:0007669"/>
    <property type="project" value="UniProtKB-KW"/>
</dbReference>
<dbReference type="EMBL" id="PZPL01000001">
    <property type="protein sequence ID" value="PTL71714.1"/>
    <property type="molecule type" value="Genomic_DNA"/>
</dbReference>
<organism evidence="3 4">
    <name type="scientific">Rathayibacter caricis DSM 15933</name>
    <dbReference type="NCBI Taxonomy" id="1328867"/>
    <lineage>
        <taxon>Bacteria</taxon>
        <taxon>Bacillati</taxon>
        <taxon>Actinomycetota</taxon>
        <taxon>Actinomycetes</taxon>
        <taxon>Micrococcales</taxon>
        <taxon>Microbacteriaceae</taxon>
        <taxon>Rathayibacter</taxon>
    </lineage>
</organism>
<keyword evidence="4" id="KW-1185">Reference proteome</keyword>
<dbReference type="PRINTS" id="PR00040">
    <property type="entry name" value="HTHMERR"/>
</dbReference>
<accession>A0A2T4UQA8</accession>
<protein>
    <submittedName>
        <fullName evidence="3">MerR family transcriptional regulator</fullName>
    </submittedName>
</protein>
<keyword evidence="1" id="KW-0238">DNA-binding</keyword>
<dbReference type="Gene3D" id="1.10.1660.10">
    <property type="match status" value="1"/>
</dbReference>
<evidence type="ECO:0000259" key="2">
    <source>
        <dbReference type="PROSITE" id="PS50937"/>
    </source>
</evidence>
<dbReference type="PROSITE" id="PS50937">
    <property type="entry name" value="HTH_MERR_2"/>
    <property type="match status" value="1"/>
</dbReference>
<proteinExistence type="predicted"/>
<dbReference type="GO" id="GO:0003700">
    <property type="term" value="F:DNA-binding transcription factor activity"/>
    <property type="evidence" value="ECO:0007669"/>
    <property type="project" value="InterPro"/>
</dbReference>
<dbReference type="InterPro" id="IPR047057">
    <property type="entry name" value="MerR_fam"/>
</dbReference>
<reference evidence="3 4" key="1">
    <citation type="submission" date="2018-03" db="EMBL/GenBank/DDBJ databases">
        <title>Bacteriophage NCPPB3778 and a type I-E CRISPR drive the evolution of the US Biological Select Agent, Rathayibacter toxicus.</title>
        <authorList>
            <person name="Davis E.W.II."/>
            <person name="Tabima J.F."/>
            <person name="Weisberg A.J."/>
            <person name="Dantas Lopes L."/>
            <person name="Wiseman M.S."/>
            <person name="Wiseman M.S."/>
            <person name="Pupko T."/>
            <person name="Belcher M.S."/>
            <person name="Sechler A.J."/>
            <person name="Tancos M.A."/>
            <person name="Schroeder B.K."/>
            <person name="Murray T.D."/>
            <person name="Luster D.G."/>
            <person name="Schneider W.L."/>
            <person name="Rogers E."/>
            <person name="Andreote F.D."/>
            <person name="Grunwald N.J."/>
            <person name="Putnam M.L."/>
            <person name="Chang J.H."/>
        </authorList>
    </citation>
    <scope>NUCLEOTIDE SEQUENCE [LARGE SCALE GENOMIC DNA]</scope>
    <source>
        <strain evidence="3 4">DSM 15933</strain>
    </source>
</reference>
<dbReference type="SMART" id="SM00422">
    <property type="entry name" value="HTH_MERR"/>
    <property type="match status" value="1"/>
</dbReference>
<dbReference type="InterPro" id="IPR000551">
    <property type="entry name" value="MerR-type_HTH_dom"/>
</dbReference>
<evidence type="ECO:0000313" key="3">
    <source>
        <dbReference type="EMBL" id="PTL71714.1"/>
    </source>
</evidence>
<dbReference type="PANTHER" id="PTHR30204">
    <property type="entry name" value="REDOX-CYCLING DRUG-SENSING TRANSCRIPTIONAL ACTIVATOR SOXR"/>
    <property type="match status" value="1"/>
</dbReference>
<comment type="caution">
    <text evidence="3">The sequence shown here is derived from an EMBL/GenBank/DDBJ whole genome shotgun (WGS) entry which is preliminary data.</text>
</comment>